<keyword evidence="2" id="KW-1133">Transmembrane helix</keyword>
<keyword evidence="4" id="KW-1185">Reference proteome</keyword>
<dbReference type="InterPro" id="IPR024596">
    <property type="entry name" value="RNApol_su_b/EpuA"/>
</dbReference>
<evidence type="ECO:0000256" key="2">
    <source>
        <dbReference type="SAM" id="Phobius"/>
    </source>
</evidence>
<feature type="transmembrane region" description="Helical" evidence="2">
    <location>
        <begin position="228"/>
        <end position="250"/>
    </location>
</feature>
<evidence type="ECO:0000313" key="4">
    <source>
        <dbReference type="Proteomes" id="UP001177120"/>
    </source>
</evidence>
<accession>A0ABS2WEW9</accession>
<name>A0ABS2WEW9_9BACL</name>
<evidence type="ECO:0000256" key="1">
    <source>
        <dbReference type="SAM" id="MobiDB-lite"/>
    </source>
</evidence>
<dbReference type="EMBL" id="JAFHAP010000001">
    <property type="protein sequence ID" value="MBN2908029.1"/>
    <property type="molecule type" value="Genomic_DNA"/>
</dbReference>
<comment type="caution">
    <text evidence="3">The sequence shown here is derived from an EMBL/GenBank/DDBJ whole genome shotgun (WGS) entry which is preliminary data.</text>
</comment>
<feature type="compositionally biased region" description="Basic and acidic residues" evidence="1">
    <location>
        <begin position="92"/>
        <end position="108"/>
    </location>
</feature>
<protein>
    <submittedName>
        <fullName evidence="3">DNA-directed RNA polymerase subunit beta</fullName>
    </submittedName>
</protein>
<dbReference type="GO" id="GO:0000428">
    <property type="term" value="C:DNA-directed RNA polymerase complex"/>
    <property type="evidence" value="ECO:0007669"/>
    <property type="project" value="UniProtKB-KW"/>
</dbReference>
<feature type="compositionally biased region" description="Acidic residues" evidence="1">
    <location>
        <begin position="137"/>
        <end position="155"/>
    </location>
</feature>
<keyword evidence="3" id="KW-0240">DNA-directed RNA polymerase</keyword>
<organism evidence="3 4">
    <name type="scientific">Polycladomyces zharkentensis</name>
    <dbReference type="NCBI Taxonomy" id="2807616"/>
    <lineage>
        <taxon>Bacteria</taxon>
        <taxon>Bacillati</taxon>
        <taxon>Bacillota</taxon>
        <taxon>Bacilli</taxon>
        <taxon>Bacillales</taxon>
        <taxon>Thermoactinomycetaceae</taxon>
        <taxon>Polycladomyces</taxon>
    </lineage>
</organism>
<feature type="compositionally biased region" description="Basic and acidic residues" evidence="1">
    <location>
        <begin position="21"/>
        <end position="31"/>
    </location>
</feature>
<keyword evidence="3" id="KW-0804">Transcription</keyword>
<reference evidence="3" key="1">
    <citation type="journal article" date="2024" name="Int. J. Syst. Evol. Microbiol.">
        <title>Polycladomyces zharkentensis sp. nov., a novel thermophilic cellulose- and starch-degrading member of the Bacillota from a geothermal aquifer in Kazakhstan.</title>
        <authorList>
            <person name="Mashzhan A."/>
            <person name="Kistaubayeva A."/>
            <person name="Javier-Lopez R."/>
            <person name="Bissenova U."/>
            <person name="Bissenbay A."/>
            <person name="Birkeland N.K."/>
        </authorList>
    </citation>
    <scope>NUCLEOTIDE SEQUENCE</scope>
    <source>
        <strain evidence="3">ZKZ2T</strain>
    </source>
</reference>
<evidence type="ECO:0000313" key="3">
    <source>
        <dbReference type="EMBL" id="MBN2908029.1"/>
    </source>
</evidence>
<keyword evidence="2" id="KW-0472">Membrane</keyword>
<feature type="compositionally biased region" description="Low complexity" evidence="1">
    <location>
        <begin position="178"/>
        <end position="191"/>
    </location>
</feature>
<proteinExistence type="predicted"/>
<feature type="region of interest" description="Disordered" evidence="1">
    <location>
        <begin position="1"/>
        <end position="218"/>
    </location>
</feature>
<feature type="compositionally biased region" description="Polar residues" evidence="1">
    <location>
        <begin position="192"/>
        <end position="201"/>
    </location>
</feature>
<sequence length="273" mass="29996">MQEDKKKPSTSHSTSHLVISESEKTDVEKAESAQPALSGKPELGNWKWSEDTPEEKENKPASPSSDLVETEKESNGEAEAESPVVSPVEPTEDQKPEKGEPSAEEGKETTPSNDEESEGKPDSLSQQQVDPKVIEEASQDDEQDEQADEWEEDDEPVRRPIGKLKWSQDDEAPLDTTAPVAVAAEAVQEAPSSTPEPSQSPVDKAEDQPKETIQQKQGSGAKWVKRTLLFLPLVWIIVLAVGLMIGYGVMGDQPPGEVFNPDLWEHLYDLIYG</sequence>
<keyword evidence="2" id="KW-0812">Transmembrane</keyword>
<gene>
    <name evidence="3" type="ORF">JQC72_00640</name>
</gene>
<dbReference type="Pfam" id="PF11772">
    <property type="entry name" value="EpuA"/>
    <property type="match status" value="1"/>
</dbReference>
<dbReference type="RefSeq" id="WP_205492183.1">
    <property type="nucleotide sequence ID" value="NZ_JAFHAP010000001.1"/>
</dbReference>
<dbReference type="Proteomes" id="UP001177120">
    <property type="component" value="Unassembled WGS sequence"/>
</dbReference>